<dbReference type="Gene3D" id="2.60.120.260">
    <property type="entry name" value="Galactose-binding domain-like"/>
    <property type="match status" value="1"/>
</dbReference>
<dbReference type="AlphaFoldDB" id="A0A1E7Z005"/>
<dbReference type="EMBL" id="LZYH01000287">
    <property type="protein sequence ID" value="OFC62110.1"/>
    <property type="molecule type" value="Genomic_DNA"/>
</dbReference>
<evidence type="ECO:0000256" key="1">
    <source>
        <dbReference type="SAM" id="SignalP"/>
    </source>
</evidence>
<organism evidence="2 3">
    <name type="scientific">Acidithiobacillus caldus</name>
    <dbReference type="NCBI Taxonomy" id="33059"/>
    <lineage>
        <taxon>Bacteria</taxon>
        <taxon>Pseudomonadati</taxon>
        <taxon>Pseudomonadota</taxon>
        <taxon>Acidithiobacillia</taxon>
        <taxon>Acidithiobacillales</taxon>
        <taxon>Acidithiobacillaceae</taxon>
        <taxon>Acidithiobacillus</taxon>
    </lineage>
</organism>
<sequence length="424" mass="44945">MKLRAAIFFALLSGLPAASLPTTAQAASVYGIAQNNLQMNTLGEPYIHSRHTGTMPYWGPCYRCTTQMVTEPACTQGQPPVTLAATTLSGYSDCGGFESDSFTAQTQCSNGNVQLVLTNNSYNPADTTGQIYYSATVPIAIPNGGNYGTTVNMQAIFGGGNGCSENFDWYPTYAITGEDVNGTFNGTVTFGNYLSPGQYQQSQTFPITFQNYKIVAQTTCHHYAPTSSMCQTPNTETVNQMSVYQWACATAETGWNPAICSNTDISASGAEWIFGASDGLSGTAQSGYSVMQAQYVNPTNLPMPATLTFAADNYGWVWINGQQVAFTSSYTSLDTVSISLPPGTDTIDFMVMNDPNSPVSDPNEYANPAAGILAITNSANQTIVSSNDSLWTLVQNPPSTPNPTPQSLLSGTGYSPVNCANGGC</sequence>
<evidence type="ECO:0000313" key="3">
    <source>
        <dbReference type="Proteomes" id="UP000175707"/>
    </source>
</evidence>
<evidence type="ECO:0000313" key="2">
    <source>
        <dbReference type="EMBL" id="OFC62110.1"/>
    </source>
</evidence>
<reference evidence="2 3" key="1">
    <citation type="submission" date="2016-06" db="EMBL/GenBank/DDBJ databases">
        <title>Gene turnover analysis identifies the evolutionary adaptation of the extremophile Acidithiobacillus caldus.</title>
        <authorList>
            <person name="Zhang X."/>
        </authorList>
    </citation>
    <scope>NUCLEOTIDE SEQUENCE [LARGE SCALE GENOMIC DNA]</scope>
    <source>
        <strain evidence="2 3">S1</strain>
    </source>
</reference>
<protein>
    <submittedName>
        <fullName evidence="2">Uncharacterized protein</fullName>
    </submittedName>
</protein>
<name>A0A1E7Z005_9PROT</name>
<gene>
    <name evidence="2" type="ORF">BAE30_02960</name>
</gene>
<accession>A0A1E7Z005</accession>
<keyword evidence="1" id="KW-0732">Signal</keyword>
<dbReference type="Proteomes" id="UP000175707">
    <property type="component" value="Unassembled WGS sequence"/>
</dbReference>
<feature type="chain" id="PRO_5009209253" evidence="1">
    <location>
        <begin position="27"/>
        <end position="424"/>
    </location>
</feature>
<feature type="signal peptide" evidence="1">
    <location>
        <begin position="1"/>
        <end position="26"/>
    </location>
</feature>
<proteinExistence type="predicted"/>
<comment type="caution">
    <text evidence="2">The sequence shown here is derived from an EMBL/GenBank/DDBJ whole genome shotgun (WGS) entry which is preliminary data.</text>
</comment>